<keyword evidence="4 6" id="KW-1133">Transmembrane helix</keyword>
<feature type="transmembrane region" description="Helical" evidence="6">
    <location>
        <begin position="152"/>
        <end position="170"/>
    </location>
</feature>
<dbReference type="Proteomes" id="UP000827549">
    <property type="component" value="Chromosome 4"/>
</dbReference>
<feature type="transmembrane region" description="Helical" evidence="6">
    <location>
        <begin position="207"/>
        <end position="228"/>
    </location>
</feature>
<dbReference type="InterPro" id="IPR013057">
    <property type="entry name" value="AA_transpt_TM"/>
</dbReference>
<sequence>MGWTMGFLQQPTANRKMKNENPSTTKIDAIDALDTVKSTDDIEDGKRAPETDGVFGDLDEHAKEYRSVTAIGAFVLMTKANLGMGVLGLPAVFHTVGLIPGYILLISICALMTYTVMVIGPFKRNHPQCYSVADALFLIWGKVGREIMSVQFVLGKTFVVAGALVSVSTALNAVSVHGACTAVFIAVAAVVGFLLSSIRTLHKLTWLAWVGLVSIVAALLIVTIAVGIQDRPAAAPQTGPWDKNFKIIGHPTFTQTMTSVTTVIFAYAATPVYFSILCEMKEPRKYQRTMVISMWLCCACYLAIGTVMYYYCGQYISSPSLGSAGPLVKRISYGVVLPALLVTLCLYAHITAKFLFVRILVGTHDLSHPTKKHWAVWLGVNFAIMAASYILASAIPIFSLIVSFIGAICSTPGTLLPFPLMWWYDSWRGKTWAERNKWAGALNLFIVVLAFVIIVSGTYSGIVELIKAQAKNGPWTCNDNSNSVKK</sequence>
<feature type="transmembrane region" description="Helical" evidence="6">
    <location>
        <begin position="397"/>
        <end position="420"/>
    </location>
</feature>
<feature type="transmembrane region" description="Helical" evidence="6">
    <location>
        <begin position="290"/>
        <end position="311"/>
    </location>
</feature>
<protein>
    <submittedName>
        <fullName evidence="8">N amino acid transport system protein</fullName>
    </submittedName>
</protein>
<feature type="transmembrane region" description="Helical" evidence="6">
    <location>
        <begin position="176"/>
        <end position="195"/>
    </location>
</feature>
<evidence type="ECO:0000256" key="1">
    <source>
        <dbReference type="ARBA" id="ARBA00004141"/>
    </source>
</evidence>
<feature type="transmembrane region" description="Helical" evidence="6">
    <location>
        <begin position="99"/>
        <end position="119"/>
    </location>
</feature>
<dbReference type="PANTHER" id="PTHR22950">
    <property type="entry name" value="AMINO ACID TRANSPORTER"/>
    <property type="match status" value="1"/>
</dbReference>
<feature type="transmembrane region" description="Helical" evidence="6">
    <location>
        <begin position="68"/>
        <end position="93"/>
    </location>
</feature>
<evidence type="ECO:0000256" key="2">
    <source>
        <dbReference type="ARBA" id="ARBA00008066"/>
    </source>
</evidence>
<proteinExistence type="inferred from homology"/>
<keyword evidence="3 6" id="KW-0812">Transmembrane</keyword>
<evidence type="ECO:0000256" key="6">
    <source>
        <dbReference type="SAM" id="Phobius"/>
    </source>
</evidence>
<evidence type="ECO:0000259" key="7">
    <source>
        <dbReference type="Pfam" id="PF01490"/>
    </source>
</evidence>
<evidence type="ECO:0000313" key="8">
    <source>
        <dbReference type="EMBL" id="WOO81933.1"/>
    </source>
</evidence>
<evidence type="ECO:0000313" key="9">
    <source>
        <dbReference type="Proteomes" id="UP000827549"/>
    </source>
</evidence>
<comment type="subcellular location">
    <subcellularLocation>
        <location evidence="1">Membrane</location>
        <topology evidence="1">Multi-pass membrane protein</topology>
    </subcellularLocation>
</comment>
<feature type="transmembrane region" description="Helical" evidence="6">
    <location>
        <begin position="260"/>
        <end position="278"/>
    </location>
</feature>
<feature type="transmembrane region" description="Helical" evidence="6">
    <location>
        <begin position="441"/>
        <end position="462"/>
    </location>
</feature>
<dbReference type="Pfam" id="PF01490">
    <property type="entry name" value="Aa_trans"/>
    <property type="match status" value="1"/>
</dbReference>
<organism evidence="8 9">
    <name type="scientific">Vanrija pseudolonga</name>
    <dbReference type="NCBI Taxonomy" id="143232"/>
    <lineage>
        <taxon>Eukaryota</taxon>
        <taxon>Fungi</taxon>
        <taxon>Dikarya</taxon>
        <taxon>Basidiomycota</taxon>
        <taxon>Agaricomycotina</taxon>
        <taxon>Tremellomycetes</taxon>
        <taxon>Trichosporonales</taxon>
        <taxon>Trichosporonaceae</taxon>
        <taxon>Vanrija</taxon>
    </lineage>
</organism>
<keyword evidence="9" id="KW-1185">Reference proteome</keyword>
<feature type="transmembrane region" description="Helical" evidence="6">
    <location>
        <begin position="331"/>
        <end position="361"/>
    </location>
</feature>
<dbReference type="GO" id="GO:0016020">
    <property type="term" value="C:membrane"/>
    <property type="evidence" value="ECO:0007669"/>
    <property type="project" value="UniProtKB-SubCell"/>
</dbReference>
<accession>A0AAF0Y816</accession>
<dbReference type="PANTHER" id="PTHR22950:SF683">
    <property type="entry name" value="AMINO ACID TRANSPORTER (EUROFUNG)"/>
    <property type="match status" value="1"/>
</dbReference>
<evidence type="ECO:0000256" key="5">
    <source>
        <dbReference type="ARBA" id="ARBA00023136"/>
    </source>
</evidence>
<comment type="similarity">
    <text evidence="2">Belongs to the amino acid/polyamine transporter 2 family.</text>
</comment>
<keyword evidence="5 6" id="KW-0472">Membrane</keyword>
<evidence type="ECO:0000256" key="4">
    <source>
        <dbReference type="ARBA" id="ARBA00022989"/>
    </source>
</evidence>
<feature type="domain" description="Amino acid transporter transmembrane" evidence="7">
    <location>
        <begin position="68"/>
        <end position="462"/>
    </location>
</feature>
<name>A0AAF0Y816_9TREE</name>
<reference evidence="8" key="1">
    <citation type="submission" date="2023-10" db="EMBL/GenBank/DDBJ databases">
        <authorList>
            <person name="Noh H."/>
        </authorList>
    </citation>
    <scope>NUCLEOTIDE SEQUENCE</scope>
    <source>
        <strain evidence="8">DUCC4014</strain>
    </source>
</reference>
<gene>
    <name evidence="8" type="primary">mtr_10</name>
    <name evidence="8" type="ORF">LOC62_04G005445</name>
</gene>
<dbReference type="EMBL" id="CP086717">
    <property type="protein sequence ID" value="WOO81933.1"/>
    <property type="molecule type" value="Genomic_DNA"/>
</dbReference>
<feature type="transmembrane region" description="Helical" evidence="6">
    <location>
        <begin position="373"/>
        <end position="391"/>
    </location>
</feature>
<dbReference type="GO" id="GO:0015179">
    <property type="term" value="F:L-amino acid transmembrane transporter activity"/>
    <property type="evidence" value="ECO:0007669"/>
    <property type="project" value="TreeGrafter"/>
</dbReference>
<dbReference type="AlphaFoldDB" id="A0AAF0Y816"/>
<dbReference type="GeneID" id="87808674"/>
<dbReference type="RefSeq" id="XP_062627965.1">
    <property type="nucleotide sequence ID" value="XM_062771981.1"/>
</dbReference>
<evidence type="ECO:0000256" key="3">
    <source>
        <dbReference type="ARBA" id="ARBA00022692"/>
    </source>
</evidence>